<sequence length="251" mass="27165">MAGEYYLGYWEAGGTWAITDAVDVVLEEATSREEALEALQRIDGASSQSWQSLTCSVTIPRESAAKRLELSVQFLVAPLTSKAHGPGARVLLGPTKSLHLEGDGARFPTEPVSFSAMGWTSALWKVKLSYDTPEDAFAGAVRLFVNVDHPGSSALLDPQSAGGQVTRAFLRQDIVRVVLSSLAREARSSGVIAVPHDEDQGESVVGVANAMARDWLRLDIDEAIHLWERSPEEFDSQLQATALDLQKNAFA</sequence>
<evidence type="ECO:0000313" key="2">
    <source>
        <dbReference type="Proteomes" id="UP001381003"/>
    </source>
</evidence>
<accession>A0ABZ2FDF4</accession>
<proteinExistence type="predicted"/>
<dbReference type="EMBL" id="CP104874">
    <property type="protein sequence ID" value="WWF05353.1"/>
    <property type="molecule type" value="Genomic_DNA"/>
</dbReference>
<dbReference type="RefSeq" id="WP_338538355.1">
    <property type="nucleotide sequence ID" value="NZ_CP104874.1"/>
</dbReference>
<keyword evidence="2" id="KW-1185">Reference proteome</keyword>
<gene>
    <name evidence="1" type="ORF">N5P18_00320</name>
</gene>
<organism evidence="1 2">
    <name type="scientific">Janibacter terrae</name>
    <dbReference type="NCBI Taxonomy" id="103817"/>
    <lineage>
        <taxon>Bacteria</taxon>
        <taxon>Bacillati</taxon>
        <taxon>Actinomycetota</taxon>
        <taxon>Actinomycetes</taxon>
        <taxon>Micrococcales</taxon>
        <taxon>Intrasporangiaceae</taxon>
        <taxon>Janibacter</taxon>
    </lineage>
</organism>
<evidence type="ECO:0000313" key="1">
    <source>
        <dbReference type="EMBL" id="WWF05353.1"/>
    </source>
</evidence>
<dbReference type="Proteomes" id="UP001381003">
    <property type="component" value="Chromosome"/>
</dbReference>
<protein>
    <submittedName>
        <fullName evidence="1">Uncharacterized protein</fullName>
    </submittedName>
</protein>
<name>A0ABZ2FDF4_9MICO</name>
<reference evidence="1 2" key="1">
    <citation type="submission" date="2022-09" db="EMBL/GenBank/DDBJ databases">
        <title>Complete genome sequence of Janibacter terrae strain COS04-44, PCL-degrading bacteria isolated from oil spilled coast.</title>
        <authorList>
            <person name="Park H."/>
            <person name="Kim J.Y."/>
            <person name="An S.H."/>
            <person name="Lee C.M."/>
            <person name="Weon H.-Y."/>
        </authorList>
    </citation>
    <scope>NUCLEOTIDE SEQUENCE [LARGE SCALE GENOMIC DNA]</scope>
    <source>
        <strain evidence="1 2">COS04-44</strain>
    </source>
</reference>